<accession>A0ABW6IJK4</accession>
<dbReference type="Proteomes" id="UP001600165">
    <property type="component" value="Unassembled WGS sequence"/>
</dbReference>
<sequence length="128" mass="14799">MTIMTQNCVEATPQKGPIVERTRYYQLTSETAWKLRQADLTRSEWELWSYLVTLDPFGDRYNQLPALVEVLAAVDISKATFYRAIAKLQEHGLFDFQVADVKFRNLLGRENSLKNATPISKMRKLSQN</sequence>
<evidence type="ECO:0000313" key="1">
    <source>
        <dbReference type="EMBL" id="MFE4108393.1"/>
    </source>
</evidence>
<proteinExistence type="predicted"/>
<dbReference type="RefSeq" id="WP_377968024.1">
    <property type="nucleotide sequence ID" value="NZ_JBHZOL010000109.1"/>
</dbReference>
<gene>
    <name evidence="1" type="ORF">ACFVKH_19100</name>
</gene>
<comment type="caution">
    <text evidence="1">The sequence shown here is derived from an EMBL/GenBank/DDBJ whole genome shotgun (WGS) entry which is preliminary data.</text>
</comment>
<evidence type="ECO:0008006" key="3">
    <source>
        <dbReference type="Google" id="ProtNLM"/>
    </source>
</evidence>
<name>A0ABW6IJK4_9CYAN</name>
<dbReference type="EMBL" id="JBHZOL010000109">
    <property type="protein sequence ID" value="MFE4108393.1"/>
    <property type="molecule type" value="Genomic_DNA"/>
</dbReference>
<protein>
    <recommendedName>
        <fullName evidence="3">Helix-turn-helix domain-containing protein</fullName>
    </recommendedName>
</protein>
<keyword evidence="2" id="KW-1185">Reference proteome</keyword>
<organism evidence="1 2">
    <name type="scientific">Almyronema epifaneia S1</name>
    <dbReference type="NCBI Taxonomy" id="2991925"/>
    <lineage>
        <taxon>Bacteria</taxon>
        <taxon>Bacillati</taxon>
        <taxon>Cyanobacteriota</taxon>
        <taxon>Cyanophyceae</taxon>
        <taxon>Nodosilineales</taxon>
        <taxon>Nodosilineaceae</taxon>
        <taxon>Almyronema</taxon>
        <taxon>Almyronema epifaneia</taxon>
    </lineage>
</organism>
<evidence type="ECO:0000313" key="2">
    <source>
        <dbReference type="Proteomes" id="UP001600165"/>
    </source>
</evidence>
<reference evidence="1 2" key="1">
    <citation type="submission" date="2024-10" db="EMBL/GenBank/DDBJ databases">
        <authorList>
            <person name="Ratan Roy A."/>
            <person name="Morales Sandoval P.H."/>
            <person name="De Los Santos Villalobos S."/>
            <person name="Chakraborty S."/>
            <person name="Mukherjee J."/>
        </authorList>
    </citation>
    <scope>NUCLEOTIDE SEQUENCE [LARGE SCALE GENOMIC DNA]</scope>
    <source>
        <strain evidence="1 2">S1</strain>
    </source>
</reference>